<dbReference type="Pfam" id="PF21716">
    <property type="entry name" value="dnstrm_HI1420"/>
    <property type="match status" value="1"/>
</dbReference>
<dbReference type="SUPFAM" id="SSF47413">
    <property type="entry name" value="lambda repressor-like DNA-binding domains"/>
    <property type="match status" value="1"/>
</dbReference>
<sequence>MKDLEYRTFDPARYLDTDEARAAFLADALMDADHPELFAEALAAVARSRGNIAETAQAAGLSTSGLYKILGADSDPKLSTLRALLDVLGVELTIRPKLAH</sequence>
<dbReference type="Gene3D" id="1.10.260.40">
    <property type="entry name" value="lambda repressor-like DNA-binding domains"/>
    <property type="match status" value="1"/>
</dbReference>
<organism evidence="2 4">
    <name type="scientific">Cupriavidus gilardii</name>
    <dbReference type="NCBI Taxonomy" id="82541"/>
    <lineage>
        <taxon>Bacteria</taxon>
        <taxon>Pseudomonadati</taxon>
        <taxon>Pseudomonadota</taxon>
        <taxon>Betaproteobacteria</taxon>
        <taxon>Burkholderiales</taxon>
        <taxon>Burkholderiaceae</taxon>
        <taxon>Cupriavidus</taxon>
    </lineage>
</organism>
<dbReference type="Proteomes" id="UP000542973">
    <property type="component" value="Unassembled WGS sequence"/>
</dbReference>
<dbReference type="Proteomes" id="UP001056648">
    <property type="component" value="Chromosome 1"/>
</dbReference>
<evidence type="ECO:0000313" key="3">
    <source>
        <dbReference type="EMBL" id="USE77621.1"/>
    </source>
</evidence>
<proteinExistence type="predicted"/>
<dbReference type="EMBL" id="CP098735">
    <property type="protein sequence ID" value="USE77621.1"/>
    <property type="molecule type" value="Genomic_DNA"/>
</dbReference>
<dbReference type="InterPro" id="IPR014057">
    <property type="entry name" value="HI1420"/>
</dbReference>
<dbReference type="GO" id="GO:0003677">
    <property type="term" value="F:DNA binding"/>
    <property type="evidence" value="ECO:0007669"/>
    <property type="project" value="InterPro"/>
</dbReference>
<evidence type="ECO:0000313" key="4">
    <source>
        <dbReference type="Proteomes" id="UP000542973"/>
    </source>
</evidence>
<dbReference type="InterPro" id="IPR010982">
    <property type="entry name" value="Lambda_DNA-bd_dom_sf"/>
</dbReference>
<gene>
    <name evidence="2" type="ORF">HLB16_15350</name>
    <name evidence="3" type="ORF">NDR89_00740</name>
</gene>
<keyword evidence="5" id="KW-1185">Reference proteome</keyword>
<dbReference type="CDD" id="cd00093">
    <property type="entry name" value="HTH_XRE"/>
    <property type="match status" value="1"/>
</dbReference>
<accession>A0A6N1B9H0</accession>
<dbReference type="InterPro" id="IPR001387">
    <property type="entry name" value="Cro/C1-type_HTH"/>
</dbReference>
<protein>
    <submittedName>
        <fullName evidence="2 3">Addiction module antidote protein</fullName>
    </submittedName>
</protein>
<dbReference type="GeneID" id="70687867"/>
<dbReference type="NCBIfam" id="TIGR02684">
    <property type="entry name" value="dnstrm_HI1420"/>
    <property type="match status" value="1"/>
</dbReference>
<dbReference type="RefSeq" id="WP_082371731.1">
    <property type="nucleotide sequence ID" value="NZ_BAAAEB010000022.1"/>
</dbReference>
<feature type="domain" description="HTH cro/C1-type" evidence="1">
    <location>
        <begin position="53"/>
        <end position="95"/>
    </location>
</feature>
<dbReference type="EMBL" id="JABEMD010000025">
    <property type="protein sequence ID" value="NNH12248.1"/>
    <property type="molecule type" value="Genomic_DNA"/>
</dbReference>
<evidence type="ECO:0000313" key="2">
    <source>
        <dbReference type="EMBL" id="NNH12248.1"/>
    </source>
</evidence>
<evidence type="ECO:0000259" key="1">
    <source>
        <dbReference type="PROSITE" id="PS50943"/>
    </source>
</evidence>
<dbReference type="PROSITE" id="PS50943">
    <property type="entry name" value="HTH_CROC1"/>
    <property type="match status" value="1"/>
</dbReference>
<evidence type="ECO:0000313" key="5">
    <source>
        <dbReference type="Proteomes" id="UP001056648"/>
    </source>
</evidence>
<name>A0A6N1B9H0_9BURK</name>
<reference evidence="2 4" key="1">
    <citation type="submission" date="2020-05" db="EMBL/GenBank/DDBJ databases">
        <title>MicrobeNet Type strains.</title>
        <authorList>
            <person name="Nicholson A.C."/>
        </authorList>
    </citation>
    <scope>NUCLEOTIDE SEQUENCE [LARGE SCALE GENOMIC DNA]</scope>
    <source>
        <strain evidence="2 4">ATCC 700815</strain>
    </source>
</reference>
<dbReference type="AlphaFoldDB" id="A0A6N1B9H0"/>
<reference evidence="3" key="2">
    <citation type="submission" date="2022-06" db="EMBL/GenBank/DDBJ databases">
        <title>Complete genome sequence and characterization of Cupriavidus gilardii QJ1 isolated from contaminating cells.</title>
        <authorList>
            <person name="Qi J."/>
        </authorList>
    </citation>
    <scope>NUCLEOTIDE SEQUENCE</scope>
    <source>
        <strain evidence="3">QJ1</strain>
    </source>
</reference>